<dbReference type="SUPFAM" id="SSF56349">
    <property type="entry name" value="DNA breaking-rejoining enzymes"/>
    <property type="match status" value="1"/>
</dbReference>
<dbReference type="CDD" id="cd01185">
    <property type="entry name" value="INTN1_C_like"/>
    <property type="match status" value="1"/>
</dbReference>
<reference evidence="8 9" key="1">
    <citation type="submission" date="2014-12" db="EMBL/GenBank/DDBJ databases">
        <title>Genome sequence of Flavobacterium beibuense RSKm HC5.</title>
        <authorList>
            <person name="Kim J.F."/>
            <person name="Song J.Y."/>
            <person name="Kwak M.-J."/>
            <person name="Lee S.-W."/>
        </authorList>
    </citation>
    <scope>NUCLEOTIDE SEQUENCE [LARGE SCALE GENOMIC DNA]</scope>
    <source>
        <strain evidence="8 9">RSKm HC5</strain>
    </source>
</reference>
<dbReference type="OrthoDB" id="1094492at2"/>
<keyword evidence="2" id="KW-0229">DNA integration</keyword>
<dbReference type="InterPro" id="IPR010998">
    <property type="entry name" value="Integrase_recombinase_N"/>
</dbReference>
<dbReference type="GO" id="GO:0006310">
    <property type="term" value="P:DNA recombination"/>
    <property type="evidence" value="ECO:0007669"/>
    <property type="project" value="UniProtKB-KW"/>
</dbReference>
<sequence length="411" mass="48131">MATIKITLKNKPTTEGLYPIVLRIIKDRKVKIISLPFKCLKKDWDEANGELKKSDKNYRVRNRILLQKKEEALKIIDEFELEKVDFTLAQFEKRFRGQKDKNITVRDFILEKIQNFELAGRTGSARTYEGTLNSFFGYIENKQLMFREITPELLEKYENYLRTRGGTDGGIAVRMRDIRTLFNDAIRRGVVKKDAYPFIAYKISKLKGKGIKRALTRDEVLLIENLNVEKHPHLREAKNFFLFSYYTRGMNFYDMMKLKWSNIEGDYIVYTRSKTKGNFKIKILEPVQQILDEYRLENRITGYIFPILLRNDLRPKQIEERKGKKLKKFNKDLKLIAETVGITKKVTSYVARHSFATNLREAGEGADIISQAMGHHDIQMTQTYLKAFEDEDIDKASAKLLREPEPELISA</sequence>
<dbReference type="Gene3D" id="1.10.150.130">
    <property type="match status" value="1"/>
</dbReference>
<evidence type="ECO:0000313" key="8">
    <source>
        <dbReference type="EMBL" id="RYJ41575.1"/>
    </source>
</evidence>
<keyword evidence="3 5" id="KW-0238">DNA-binding</keyword>
<protein>
    <submittedName>
        <fullName evidence="8">Tn5520-like integrase</fullName>
    </submittedName>
</protein>
<evidence type="ECO:0000256" key="1">
    <source>
        <dbReference type="ARBA" id="ARBA00008857"/>
    </source>
</evidence>
<dbReference type="Proteomes" id="UP000289775">
    <property type="component" value="Unassembled WGS sequence"/>
</dbReference>
<keyword evidence="9" id="KW-1185">Reference proteome</keyword>
<dbReference type="EMBL" id="JUIW01000010">
    <property type="protein sequence ID" value="RYJ41575.1"/>
    <property type="molecule type" value="Genomic_DNA"/>
</dbReference>
<evidence type="ECO:0000256" key="4">
    <source>
        <dbReference type="ARBA" id="ARBA00023172"/>
    </source>
</evidence>
<dbReference type="InterPro" id="IPR044068">
    <property type="entry name" value="CB"/>
</dbReference>
<evidence type="ECO:0000259" key="6">
    <source>
        <dbReference type="PROSITE" id="PS51898"/>
    </source>
</evidence>
<dbReference type="InterPro" id="IPR002104">
    <property type="entry name" value="Integrase_catalytic"/>
</dbReference>
<dbReference type="PANTHER" id="PTHR30349:SF64">
    <property type="entry name" value="PROPHAGE INTEGRASE INTD-RELATED"/>
    <property type="match status" value="1"/>
</dbReference>
<comment type="similarity">
    <text evidence="1">Belongs to the 'phage' integrase family.</text>
</comment>
<dbReference type="GO" id="GO:0015074">
    <property type="term" value="P:DNA integration"/>
    <property type="evidence" value="ECO:0007669"/>
    <property type="project" value="UniProtKB-KW"/>
</dbReference>
<keyword evidence="4" id="KW-0233">DNA recombination</keyword>
<dbReference type="InterPro" id="IPR013762">
    <property type="entry name" value="Integrase-like_cat_sf"/>
</dbReference>
<organism evidence="8 9">
    <name type="scientific">Flavobacterium beibuense</name>
    <dbReference type="NCBI Taxonomy" id="657326"/>
    <lineage>
        <taxon>Bacteria</taxon>
        <taxon>Pseudomonadati</taxon>
        <taxon>Bacteroidota</taxon>
        <taxon>Flavobacteriia</taxon>
        <taxon>Flavobacteriales</taxon>
        <taxon>Flavobacteriaceae</taxon>
        <taxon>Flavobacterium</taxon>
    </lineage>
</organism>
<dbReference type="PANTHER" id="PTHR30349">
    <property type="entry name" value="PHAGE INTEGRASE-RELATED"/>
    <property type="match status" value="1"/>
</dbReference>
<dbReference type="Pfam" id="PF00589">
    <property type="entry name" value="Phage_integrase"/>
    <property type="match status" value="1"/>
</dbReference>
<feature type="domain" description="Core-binding (CB)" evidence="7">
    <location>
        <begin position="107"/>
        <end position="186"/>
    </location>
</feature>
<evidence type="ECO:0000256" key="3">
    <source>
        <dbReference type="ARBA" id="ARBA00023125"/>
    </source>
</evidence>
<dbReference type="Pfam" id="PF13102">
    <property type="entry name" value="Phage_int_SAM_5"/>
    <property type="match status" value="1"/>
</dbReference>
<dbReference type="GO" id="GO:0003677">
    <property type="term" value="F:DNA binding"/>
    <property type="evidence" value="ECO:0007669"/>
    <property type="project" value="UniProtKB-UniRule"/>
</dbReference>
<dbReference type="RefSeq" id="WP_129752029.1">
    <property type="nucleotide sequence ID" value="NZ_JUIW01000010.1"/>
</dbReference>
<feature type="domain" description="Tyr recombinase" evidence="6">
    <location>
        <begin position="210"/>
        <end position="397"/>
    </location>
</feature>
<evidence type="ECO:0000256" key="2">
    <source>
        <dbReference type="ARBA" id="ARBA00022908"/>
    </source>
</evidence>
<comment type="caution">
    <text evidence="8">The sequence shown here is derived from an EMBL/GenBank/DDBJ whole genome shotgun (WGS) entry which is preliminary data.</text>
</comment>
<evidence type="ECO:0000256" key="5">
    <source>
        <dbReference type="PROSITE-ProRule" id="PRU01248"/>
    </source>
</evidence>
<dbReference type="Gene3D" id="1.10.443.10">
    <property type="entry name" value="Intergrase catalytic core"/>
    <property type="match status" value="1"/>
</dbReference>
<dbReference type="InterPro" id="IPR035386">
    <property type="entry name" value="Arm-DNA-bind_5"/>
</dbReference>
<accession>A0A444W6S5</accession>
<dbReference type="InterPro" id="IPR011010">
    <property type="entry name" value="DNA_brk_join_enz"/>
</dbReference>
<dbReference type="Pfam" id="PF17293">
    <property type="entry name" value="Arm-DNA-bind_5"/>
    <property type="match status" value="1"/>
</dbReference>
<dbReference type="PROSITE" id="PS51898">
    <property type="entry name" value="TYR_RECOMBINASE"/>
    <property type="match status" value="1"/>
</dbReference>
<dbReference type="InterPro" id="IPR025269">
    <property type="entry name" value="SAM-like_dom"/>
</dbReference>
<gene>
    <name evidence="8" type="ORF">NU09_2949</name>
</gene>
<dbReference type="AlphaFoldDB" id="A0A444W6S5"/>
<proteinExistence type="inferred from homology"/>
<evidence type="ECO:0000313" key="9">
    <source>
        <dbReference type="Proteomes" id="UP000289775"/>
    </source>
</evidence>
<name>A0A444W6S5_9FLAO</name>
<dbReference type="PROSITE" id="PS51900">
    <property type="entry name" value="CB"/>
    <property type="match status" value="1"/>
</dbReference>
<evidence type="ECO:0000259" key="7">
    <source>
        <dbReference type="PROSITE" id="PS51900"/>
    </source>
</evidence>
<dbReference type="InterPro" id="IPR050090">
    <property type="entry name" value="Tyrosine_recombinase_XerCD"/>
</dbReference>